<dbReference type="AlphaFoldDB" id="A0A934WNS6"/>
<dbReference type="EMBL" id="JAEPWM010000007">
    <property type="protein sequence ID" value="MBK6007880.1"/>
    <property type="molecule type" value="Genomic_DNA"/>
</dbReference>
<evidence type="ECO:0000313" key="1">
    <source>
        <dbReference type="EMBL" id="MBK6007880.1"/>
    </source>
</evidence>
<evidence type="ECO:0000313" key="2">
    <source>
        <dbReference type="Proteomes" id="UP000630528"/>
    </source>
</evidence>
<dbReference type="Proteomes" id="UP000630528">
    <property type="component" value="Unassembled WGS sequence"/>
</dbReference>
<reference evidence="1" key="1">
    <citation type="journal article" date="2012" name="J. Microbiol. Biotechnol.">
        <title>Ramlibacter ginsenosidimutans sp. nov., with ginsenoside-converting activity.</title>
        <authorList>
            <person name="Wang L."/>
            <person name="An D.S."/>
            <person name="Kim S.G."/>
            <person name="Jin F.X."/>
            <person name="Kim S.C."/>
            <person name="Lee S.T."/>
            <person name="Im W.T."/>
        </authorList>
    </citation>
    <scope>NUCLEOTIDE SEQUENCE</scope>
    <source>
        <strain evidence="1">KACC 17527</strain>
    </source>
</reference>
<gene>
    <name evidence="1" type="ORF">JJB11_17405</name>
</gene>
<accession>A0A934WNS6</accession>
<dbReference type="RefSeq" id="WP_201174203.1">
    <property type="nucleotide sequence ID" value="NZ_JAEPWM010000007.1"/>
</dbReference>
<reference evidence="1" key="2">
    <citation type="submission" date="2021-01" db="EMBL/GenBank/DDBJ databases">
        <authorList>
            <person name="Kang M."/>
        </authorList>
    </citation>
    <scope>NUCLEOTIDE SEQUENCE</scope>
    <source>
        <strain evidence="1">KACC 17527</strain>
    </source>
</reference>
<organism evidence="1 2">
    <name type="scientific">Ramlibacter ginsenosidimutans</name>
    <dbReference type="NCBI Taxonomy" id="502333"/>
    <lineage>
        <taxon>Bacteria</taxon>
        <taxon>Pseudomonadati</taxon>
        <taxon>Pseudomonadota</taxon>
        <taxon>Betaproteobacteria</taxon>
        <taxon>Burkholderiales</taxon>
        <taxon>Comamonadaceae</taxon>
        <taxon>Ramlibacter</taxon>
    </lineage>
</organism>
<proteinExistence type="predicted"/>
<comment type="caution">
    <text evidence="1">The sequence shown here is derived from an EMBL/GenBank/DDBJ whole genome shotgun (WGS) entry which is preliminary data.</text>
</comment>
<protein>
    <submittedName>
        <fullName evidence="1">SIR2 family protein</fullName>
    </submittedName>
</protein>
<sequence length="347" mass="38581">MARYLPIHALSNEDFRKVLLRTIESGNLNLLIGSGASAPVIPVGGDIESQINALIVNGKEADADALSIKLLNSIQAPTNLMVAGSLNDALTDLVSEYTALIGQLGTLLAERKTTLLPKQASIFSTNYDLLVEQACINNPVLRLNDGFSRSAALDGRMTFSTRAFFNSTFNTGNLFNYRVEVPAINLIKLHGSVSWAKDGDHVIYRVEKLEPLPATAPAEAIRKRLDRYAVVLPQAAKFKTTLMDRTYYDLLRIYNNELDRENTSLLAFGFSFGDEHIRDITMRALKNPTLRLMIFSYDTGAAEGFMKMFEQFNNVDVVHPEKDAQFGLKEFNSALSRVLQRGSHSWN</sequence>
<keyword evidence="2" id="KW-1185">Reference proteome</keyword>
<name>A0A934WNS6_9BURK</name>
<dbReference type="Pfam" id="PF13289">
    <property type="entry name" value="SIR2_2"/>
    <property type="match status" value="1"/>
</dbReference>